<protein>
    <submittedName>
        <fullName evidence="1">Uncharacterized protein</fullName>
    </submittedName>
</protein>
<sequence>MMMMMNNFSVANRSIIHSLFHSTFFLAICAPDVRVWFGGQPLTVRELVALVANRFEIAPERLREVLAELDALIRLSDYGTATTQISTTESAQHSRGIFLPIFQCILMIQALSTLHRLTIKGTRTFHTPSTNSLSLLIRSASSANNPQNQIQ</sequence>
<dbReference type="AlphaFoldDB" id="A0ABD2JGA6"/>
<name>A0ABD2JGA6_9BILA</name>
<reference evidence="1 2" key="1">
    <citation type="submission" date="2024-10" db="EMBL/GenBank/DDBJ databases">
        <authorList>
            <person name="Kim D."/>
        </authorList>
    </citation>
    <scope>NUCLEOTIDE SEQUENCE [LARGE SCALE GENOMIC DNA]</scope>
    <source>
        <strain evidence="1">BH-2024</strain>
    </source>
</reference>
<organism evidence="1 2">
    <name type="scientific">Heterodera trifolii</name>
    <dbReference type="NCBI Taxonomy" id="157864"/>
    <lineage>
        <taxon>Eukaryota</taxon>
        <taxon>Metazoa</taxon>
        <taxon>Ecdysozoa</taxon>
        <taxon>Nematoda</taxon>
        <taxon>Chromadorea</taxon>
        <taxon>Rhabditida</taxon>
        <taxon>Tylenchina</taxon>
        <taxon>Tylenchomorpha</taxon>
        <taxon>Tylenchoidea</taxon>
        <taxon>Heteroderidae</taxon>
        <taxon>Heteroderinae</taxon>
        <taxon>Heterodera</taxon>
    </lineage>
</organism>
<dbReference type="Proteomes" id="UP001620626">
    <property type="component" value="Unassembled WGS sequence"/>
</dbReference>
<dbReference type="EMBL" id="JBICBT010000979">
    <property type="protein sequence ID" value="KAL3089620.1"/>
    <property type="molecule type" value="Genomic_DNA"/>
</dbReference>
<comment type="caution">
    <text evidence="1">The sequence shown here is derived from an EMBL/GenBank/DDBJ whole genome shotgun (WGS) entry which is preliminary data.</text>
</comment>
<proteinExistence type="predicted"/>
<gene>
    <name evidence="1" type="ORF">niasHT_024857</name>
</gene>
<keyword evidence="2" id="KW-1185">Reference proteome</keyword>
<accession>A0ABD2JGA6</accession>
<evidence type="ECO:0000313" key="1">
    <source>
        <dbReference type="EMBL" id="KAL3089620.1"/>
    </source>
</evidence>
<evidence type="ECO:0000313" key="2">
    <source>
        <dbReference type="Proteomes" id="UP001620626"/>
    </source>
</evidence>